<dbReference type="InterPro" id="IPR007341">
    <property type="entry name" value="Transgly_assoc"/>
</dbReference>
<evidence type="ECO:0000256" key="2">
    <source>
        <dbReference type="ARBA" id="ARBA00011006"/>
    </source>
</evidence>
<evidence type="ECO:0000256" key="6">
    <source>
        <dbReference type="ARBA" id="ARBA00023136"/>
    </source>
</evidence>
<evidence type="ECO:0000313" key="9">
    <source>
        <dbReference type="Proteomes" id="UP000253141"/>
    </source>
</evidence>
<dbReference type="GO" id="GO:0005886">
    <property type="term" value="C:plasma membrane"/>
    <property type="evidence" value="ECO:0007669"/>
    <property type="project" value="UniProtKB-SubCell"/>
</dbReference>
<evidence type="ECO:0000256" key="7">
    <source>
        <dbReference type="SAM" id="Phobius"/>
    </source>
</evidence>
<keyword evidence="9" id="KW-1185">Reference proteome</keyword>
<evidence type="ECO:0000256" key="3">
    <source>
        <dbReference type="ARBA" id="ARBA00022475"/>
    </source>
</evidence>
<feature type="transmembrane region" description="Helical" evidence="7">
    <location>
        <begin position="6"/>
        <end position="22"/>
    </location>
</feature>
<reference evidence="8 9" key="1">
    <citation type="submission" date="2018-07" db="EMBL/GenBank/DDBJ databases">
        <title>Genome analysis of Runella aurantiaca.</title>
        <authorList>
            <person name="Yang X."/>
        </authorList>
    </citation>
    <scope>NUCLEOTIDE SEQUENCE [LARGE SCALE GENOMIC DNA]</scope>
    <source>
        <strain evidence="8 9">YX9</strain>
    </source>
</reference>
<accession>A0A369IC46</accession>
<keyword evidence="4 7" id="KW-0812">Transmembrane</keyword>
<feature type="transmembrane region" description="Helical" evidence="7">
    <location>
        <begin position="29"/>
        <end position="48"/>
    </location>
</feature>
<comment type="similarity">
    <text evidence="2">Belongs to the UPF0410 family.</text>
</comment>
<evidence type="ECO:0000313" key="8">
    <source>
        <dbReference type="EMBL" id="RDB07331.1"/>
    </source>
</evidence>
<evidence type="ECO:0000256" key="4">
    <source>
        <dbReference type="ARBA" id="ARBA00022692"/>
    </source>
</evidence>
<comment type="subcellular location">
    <subcellularLocation>
        <location evidence="1">Cell membrane</location>
        <topology evidence="1">Multi-pass membrane protein</topology>
    </subcellularLocation>
</comment>
<evidence type="ECO:0000256" key="5">
    <source>
        <dbReference type="ARBA" id="ARBA00022989"/>
    </source>
</evidence>
<keyword evidence="5 7" id="KW-1133">Transmembrane helix</keyword>
<dbReference type="RefSeq" id="WP_114459904.1">
    <property type="nucleotide sequence ID" value="NZ_QPIW01000002.1"/>
</dbReference>
<dbReference type="PANTHER" id="PTHR33884:SF3">
    <property type="entry name" value="UPF0410 PROTEIN YMGE"/>
    <property type="match status" value="1"/>
</dbReference>
<gene>
    <name evidence="8" type="ORF">DVG78_04805</name>
</gene>
<proteinExistence type="inferred from homology"/>
<comment type="caution">
    <text evidence="8">The sequence shown here is derived from an EMBL/GenBank/DDBJ whole genome shotgun (WGS) entry which is preliminary data.</text>
</comment>
<name>A0A369IC46_9BACT</name>
<organism evidence="8 9">
    <name type="scientific">Runella aurantiaca</name>
    <dbReference type="NCBI Taxonomy" id="2282308"/>
    <lineage>
        <taxon>Bacteria</taxon>
        <taxon>Pseudomonadati</taxon>
        <taxon>Bacteroidota</taxon>
        <taxon>Cytophagia</taxon>
        <taxon>Cytophagales</taxon>
        <taxon>Spirosomataceae</taxon>
        <taxon>Runella</taxon>
    </lineage>
</organism>
<keyword evidence="3" id="KW-1003">Cell membrane</keyword>
<sequence>MNNLIYVLIVGAIAGWIAGEIKRGFGYGLFGNIIVGILGAFVGNWLFAQLGVSLGAGLVGVILTAVVGALVLLFVVGLVKRR</sequence>
<dbReference type="EMBL" id="QPIW01000002">
    <property type="protein sequence ID" value="RDB07331.1"/>
    <property type="molecule type" value="Genomic_DNA"/>
</dbReference>
<keyword evidence="6 7" id="KW-0472">Membrane</keyword>
<evidence type="ECO:0000256" key="1">
    <source>
        <dbReference type="ARBA" id="ARBA00004651"/>
    </source>
</evidence>
<feature type="transmembrane region" description="Helical" evidence="7">
    <location>
        <begin position="54"/>
        <end position="79"/>
    </location>
</feature>
<dbReference type="AlphaFoldDB" id="A0A369IC46"/>
<dbReference type="Pfam" id="PF04226">
    <property type="entry name" value="Transgly_assoc"/>
    <property type="match status" value="1"/>
</dbReference>
<dbReference type="PANTHER" id="PTHR33884">
    <property type="entry name" value="UPF0410 PROTEIN YMGE"/>
    <property type="match status" value="1"/>
</dbReference>
<dbReference type="OrthoDB" id="964123at2"/>
<dbReference type="Proteomes" id="UP000253141">
    <property type="component" value="Unassembled WGS sequence"/>
</dbReference>
<protein>
    <submittedName>
        <fullName evidence="8">GlsB/YeaQ/YmgE family stress response membrane protein</fullName>
    </submittedName>
</protein>